<keyword evidence="2" id="KW-1185">Reference proteome</keyword>
<dbReference type="Proteomes" id="UP000198577">
    <property type="component" value="Unassembled WGS sequence"/>
</dbReference>
<dbReference type="OrthoDB" id="9801492at2"/>
<evidence type="ECO:0000313" key="1">
    <source>
        <dbReference type="EMBL" id="SFQ39874.1"/>
    </source>
</evidence>
<dbReference type="AlphaFoldDB" id="A0A1I5Y6T2"/>
<name>A0A1I5Y6T2_9FIRM</name>
<organism evidence="1 2">
    <name type="scientific">Caldicoprobacter faecalis</name>
    <dbReference type="NCBI Taxonomy" id="937334"/>
    <lineage>
        <taxon>Bacteria</taxon>
        <taxon>Bacillati</taxon>
        <taxon>Bacillota</taxon>
        <taxon>Clostridia</taxon>
        <taxon>Caldicoprobacterales</taxon>
        <taxon>Caldicoprobacteraceae</taxon>
        <taxon>Caldicoprobacter</taxon>
    </lineage>
</organism>
<evidence type="ECO:0000313" key="2">
    <source>
        <dbReference type="Proteomes" id="UP000198577"/>
    </source>
</evidence>
<sequence>MKVYIYNNDFTEQSIRQMYTTVSYLTCDKLYLDNNWKSQFANLPFVDFINFDDFVKMKGDKAIVFFNIIDGYYLRKYKSDKSIFFVFRPRGILPEESYYRNKNLLKMVVLNHIERKVVGLTDYFIFLNTIQKDHYVSKYKKIKYRFDKSYILPNIKMIDKSRIIPNNNDLKLKLLYSGGFSKWQNIDLVYRIASDIILNFPVDTVFTVLTFKENFAKAEQLAHYYKIKNNTVIKYVPPSILDEEIVKHDVGIIIRDNSIINMAASPFKIVDYLSNGLALIVTDNISHQLNEMVKEKYYFTLTYKNGKLVYSNSELGIFISQIIENKNKNKEQIINDYYNFITNIKKIKLEEVIY</sequence>
<dbReference type="EMBL" id="FOXR01000038">
    <property type="protein sequence ID" value="SFQ39874.1"/>
    <property type="molecule type" value="Genomic_DNA"/>
</dbReference>
<reference evidence="1 2" key="1">
    <citation type="submission" date="2016-10" db="EMBL/GenBank/DDBJ databases">
        <authorList>
            <person name="de Groot N.N."/>
        </authorList>
    </citation>
    <scope>NUCLEOTIDE SEQUENCE [LARGE SCALE GENOMIC DNA]</scope>
    <source>
        <strain evidence="1 2">DSM 20678</strain>
    </source>
</reference>
<dbReference type="STRING" id="937334.SAMN05444406_1389"/>
<proteinExistence type="predicted"/>
<dbReference type="Gene3D" id="3.40.50.2000">
    <property type="entry name" value="Glycogen Phosphorylase B"/>
    <property type="match status" value="1"/>
</dbReference>
<gene>
    <name evidence="1" type="ORF">SAMN05444406_1389</name>
</gene>
<dbReference type="RefSeq" id="WP_092282748.1">
    <property type="nucleotide sequence ID" value="NZ_FOXR01000038.1"/>
</dbReference>
<protein>
    <submittedName>
        <fullName evidence="1">Uncharacterized protein</fullName>
    </submittedName>
</protein>
<accession>A0A1I5Y6T2</accession>